<keyword evidence="3" id="KW-1185">Reference proteome</keyword>
<name>A0A6A6H0U7_VIRVR</name>
<proteinExistence type="predicted"/>
<feature type="compositionally biased region" description="Polar residues" evidence="1">
    <location>
        <begin position="618"/>
        <end position="628"/>
    </location>
</feature>
<feature type="compositionally biased region" description="Low complexity" evidence="1">
    <location>
        <begin position="144"/>
        <end position="163"/>
    </location>
</feature>
<protein>
    <submittedName>
        <fullName evidence="2">Uncharacterized protein</fullName>
    </submittedName>
</protein>
<reference evidence="2" key="1">
    <citation type="journal article" date="2020" name="Stud. Mycol.">
        <title>101 Dothideomycetes genomes: a test case for predicting lifestyles and emergence of pathogens.</title>
        <authorList>
            <person name="Haridas S."/>
            <person name="Albert R."/>
            <person name="Binder M."/>
            <person name="Bloem J."/>
            <person name="Labutti K."/>
            <person name="Salamov A."/>
            <person name="Andreopoulos B."/>
            <person name="Baker S."/>
            <person name="Barry K."/>
            <person name="Bills G."/>
            <person name="Bluhm B."/>
            <person name="Cannon C."/>
            <person name="Castanera R."/>
            <person name="Culley D."/>
            <person name="Daum C."/>
            <person name="Ezra D."/>
            <person name="Gonzalez J."/>
            <person name="Henrissat B."/>
            <person name="Kuo A."/>
            <person name="Liang C."/>
            <person name="Lipzen A."/>
            <person name="Lutzoni F."/>
            <person name="Magnuson J."/>
            <person name="Mondo S."/>
            <person name="Nolan M."/>
            <person name="Ohm R."/>
            <person name="Pangilinan J."/>
            <person name="Park H.-J."/>
            <person name="Ramirez L."/>
            <person name="Alfaro M."/>
            <person name="Sun H."/>
            <person name="Tritt A."/>
            <person name="Yoshinaga Y."/>
            <person name="Zwiers L.-H."/>
            <person name="Turgeon B."/>
            <person name="Goodwin S."/>
            <person name="Spatafora J."/>
            <person name="Crous P."/>
            <person name="Grigoriev I."/>
        </authorList>
    </citation>
    <scope>NUCLEOTIDE SEQUENCE</scope>
    <source>
        <strain evidence="2">Tuck. ex Michener</strain>
    </source>
</reference>
<feature type="compositionally biased region" description="Basic residues" evidence="1">
    <location>
        <begin position="384"/>
        <end position="397"/>
    </location>
</feature>
<feature type="compositionally biased region" description="Acidic residues" evidence="1">
    <location>
        <begin position="658"/>
        <end position="672"/>
    </location>
</feature>
<feature type="compositionally biased region" description="Polar residues" evidence="1">
    <location>
        <begin position="455"/>
        <end position="468"/>
    </location>
</feature>
<feature type="region of interest" description="Disordered" evidence="1">
    <location>
        <begin position="1050"/>
        <end position="1108"/>
    </location>
</feature>
<feature type="compositionally biased region" description="Polar residues" evidence="1">
    <location>
        <begin position="343"/>
        <end position="355"/>
    </location>
</feature>
<feature type="region of interest" description="Disordered" evidence="1">
    <location>
        <begin position="583"/>
        <end position="677"/>
    </location>
</feature>
<dbReference type="OrthoDB" id="5346713at2759"/>
<dbReference type="GO" id="GO:1902412">
    <property type="term" value="P:regulation of mitotic cytokinesis"/>
    <property type="evidence" value="ECO:0007669"/>
    <property type="project" value="InterPro"/>
</dbReference>
<sequence>MKTVPTLCATGTIVGVSAVGYALGRPESSLPVPRPSSAKRKLSTADDRRRDEMPLTSLAQNTPSSRPDSSYGLSKQVLRPSSRRGQQIRTASDRSRRSSNIEPSTRQSLRVDSELQSFNESNMDKLDPKATIRSRPSWLKRLSSVSSSHESSPTSSPRPASPSIFSNGSTAFSNAGSTAPMLSNGAPQSLPPNKLVKRSASFRDPALRPTGSKVPTLRRPATSHQRSATLQHDPGLWEIGSDDGAQEFFKPPNAQESHVKWRHFFGAKTIKDSDSKKRHRSDEGRNIRRVIPDEKYHPTLILAKTIQSSSLDIDETLSQDGDSVFFGSRPVTPAGVVSFTSSPLNMAPASSTPTDDSARQRRSFSLGDFMPTPPQLFKLPHSSKASRSKLLRRKSGKRVSSAPNPPVMGNWVSVTPKEDIEPPPKRRDLSHSEPFAGKHHKFQIGSGPGRPRHASTPSILVDSSNRANLSRISSAPRSLRPSSAKQSLPSPTNILRSSRQSIDPSDRGSTLIGSDNENRVLASPDDEDFDGQSDTAYDSVRTGATRSSSGARGPRLETIFNESPPPLPNTFKVHALRDLLPKGTFQEQDPHMRPTIKEEEESISTPVHTVMPIDRQNTDSPASTQRRNTPPILPELHSSPPEKARPLSLGTLEWDPQPNDDESMWSVDDDEGDKVSGLPTLAATVSATLGPAFSHNLTLSSNHGSSPTTPQKILNENQDRDAKPSIFDWSEQPIDRTPDNHNPPRPRTVHGKKDAETRGSRSVGRRIPSAVHARSQSVPVVPDTNGKREQVVMNKFGTWGVGSKGVSEDWNDDFDFTGPDEVDMKNPTEIIDSRADSGMAMFVPHSIRERQSNVLANIGLLKEWGILIEELKELRVRAVSLGIMEGSDANTWKEVDAMIELADQEQEDGTLLPQRASPSSPGHDADAFDEPAPPAPNNSRRKRRSGILPEDDVFNRELPSALKTEAAEESFPRTDHHTRTRPRKDSEAVAKSVIEALQQRWVKAGTGSDQQPTKKVPFDTATLKHIVPYVNGLMRKVKEGLREAEGLYMSPMNSPKPEESPLAHIFRDPGDESQTTTPTRRKSKTRRSPNSTSDQAVMSDENYQNKENDLAQQMRLMTVM</sequence>
<feature type="compositionally biased region" description="Basic and acidic residues" evidence="1">
    <location>
        <begin position="970"/>
        <end position="988"/>
    </location>
</feature>
<feature type="region of interest" description="Disordered" evidence="1">
    <location>
        <begin position="144"/>
        <end position="234"/>
    </location>
</feature>
<feature type="region of interest" description="Disordered" evidence="1">
    <location>
        <begin position="698"/>
        <end position="783"/>
    </location>
</feature>
<feature type="compositionally biased region" description="Polar residues" evidence="1">
    <location>
        <begin position="98"/>
        <end position="121"/>
    </location>
</feature>
<dbReference type="Proteomes" id="UP000800092">
    <property type="component" value="Unassembled WGS sequence"/>
</dbReference>
<feature type="compositionally biased region" description="Polar residues" evidence="1">
    <location>
        <begin position="698"/>
        <end position="716"/>
    </location>
</feature>
<evidence type="ECO:0000313" key="3">
    <source>
        <dbReference type="Proteomes" id="UP000800092"/>
    </source>
</evidence>
<feature type="compositionally biased region" description="Basic and acidic residues" evidence="1">
    <location>
        <begin position="588"/>
        <end position="597"/>
    </location>
</feature>
<accession>A0A6A6H0U7</accession>
<organism evidence="2 3">
    <name type="scientific">Viridothelium virens</name>
    <name type="common">Speckled blister lichen</name>
    <name type="synonym">Trypethelium virens</name>
    <dbReference type="NCBI Taxonomy" id="1048519"/>
    <lineage>
        <taxon>Eukaryota</taxon>
        <taxon>Fungi</taxon>
        <taxon>Dikarya</taxon>
        <taxon>Ascomycota</taxon>
        <taxon>Pezizomycotina</taxon>
        <taxon>Dothideomycetes</taxon>
        <taxon>Dothideomycetes incertae sedis</taxon>
        <taxon>Trypetheliales</taxon>
        <taxon>Trypetheliaceae</taxon>
        <taxon>Viridothelium</taxon>
    </lineage>
</organism>
<feature type="region of interest" description="Disordered" evidence="1">
    <location>
        <begin position="907"/>
        <end position="988"/>
    </location>
</feature>
<feature type="compositionally biased region" description="Polar residues" evidence="1">
    <location>
        <begin position="57"/>
        <end position="73"/>
    </location>
</feature>
<dbReference type="AlphaFoldDB" id="A0A6A6H0U7"/>
<evidence type="ECO:0000256" key="1">
    <source>
        <dbReference type="SAM" id="MobiDB-lite"/>
    </source>
</evidence>
<dbReference type="Pfam" id="PF20162">
    <property type="entry name" value="Etd1"/>
    <property type="match status" value="1"/>
</dbReference>
<feature type="region of interest" description="Disordered" evidence="1">
    <location>
        <begin position="24"/>
        <end position="132"/>
    </location>
</feature>
<feature type="compositionally biased region" description="Polar residues" evidence="1">
    <location>
        <begin position="532"/>
        <end position="550"/>
    </location>
</feature>
<dbReference type="EMBL" id="ML991826">
    <property type="protein sequence ID" value="KAF2231509.1"/>
    <property type="molecule type" value="Genomic_DNA"/>
</dbReference>
<feature type="region of interest" description="Disordered" evidence="1">
    <location>
        <begin position="343"/>
        <end position="568"/>
    </location>
</feature>
<feature type="compositionally biased region" description="Basic and acidic residues" evidence="1">
    <location>
        <begin position="416"/>
        <end position="431"/>
    </location>
</feature>
<evidence type="ECO:0000313" key="2">
    <source>
        <dbReference type="EMBL" id="KAF2231509.1"/>
    </source>
</evidence>
<feature type="compositionally biased region" description="Basic and acidic residues" evidence="1">
    <location>
        <begin position="1056"/>
        <end position="1070"/>
    </location>
</feature>
<feature type="compositionally biased region" description="Polar residues" evidence="1">
    <location>
        <begin position="164"/>
        <end position="187"/>
    </location>
</feature>
<feature type="compositionally biased region" description="Basic and acidic residues" evidence="1">
    <location>
        <begin position="43"/>
        <end position="53"/>
    </location>
</feature>
<dbReference type="GO" id="GO:0005096">
    <property type="term" value="F:GTPase activator activity"/>
    <property type="evidence" value="ECO:0007669"/>
    <property type="project" value="InterPro"/>
</dbReference>
<feature type="compositionally biased region" description="Low complexity" evidence="1">
    <location>
        <begin position="469"/>
        <end position="484"/>
    </location>
</feature>
<feature type="compositionally biased region" description="Polar residues" evidence="1">
    <location>
        <begin position="485"/>
        <end position="515"/>
    </location>
</feature>
<gene>
    <name evidence="2" type="ORF">EV356DRAFT_291712</name>
</gene>
<dbReference type="InterPro" id="IPR045342">
    <property type="entry name" value="Etd1"/>
</dbReference>